<accession>A0ABZ1YLA7</accession>
<protein>
    <recommendedName>
        <fullName evidence="1">LtfC/p132/Gp6 beta-sandwich domain-containing protein</fullName>
    </recommendedName>
</protein>
<dbReference type="RefSeq" id="WP_329405389.1">
    <property type="nucleotide sequence ID" value="NZ_CP109441.1"/>
</dbReference>
<dbReference type="EMBL" id="CP109441">
    <property type="protein sequence ID" value="WUV42771.1"/>
    <property type="molecule type" value="Genomic_DNA"/>
</dbReference>
<feature type="domain" description="LtfC/p132/Gp6 beta-sandwich" evidence="1">
    <location>
        <begin position="10"/>
        <end position="104"/>
    </location>
</feature>
<proteinExistence type="predicted"/>
<gene>
    <name evidence="2" type="ORF">OG563_26365</name>
</gene>
<dbReference type="Pfam" id="PF23926">
    <property type="entry name" value="LtfC"/>
    <property type="match status" value="1"/>
</dbReference>
<evidence type="ECO:0000313" key="3">
    <source>
        <dbReference type="Proteomes" id="UP001432062"/>
    </source>
</evidence>
<evidence type="ECO:0000259" key="1">
    <source>
        <dbReference type="Pfam" id="PF23926"/>
    </source>
</evidence>
<name>A0ABZ1YLA7_9NOCA</name>
<dbReference type="InterPro" id="IPR055688">
    <property type="entry name" value="LtfC/p132/Gp6_b-sand"/>
</dbReference>
<keyword evidence="3" id="KW-1185">Reference proteome</keyword>
<dbReference type="Proteomes" id="UP001432062">
    <property type="component" value="Chromosome"/>
</dbReference>
<organism evidence="2 3">
    <name type="scientific">Nocardia vinacea</name>
    <dbReference type="NCBI Taxonomy" id="96468"/>
    <lineage>
        <taxon>Bacteria</taxon>
        <taxon>Bacillati</taxon>
        <taxon>Actinomycetota</taxon>
        <taxon>Actinomycetes</taxon>
        <taxon>Mycobacteriales</taxon>
        <taxon>Nocardiaceae</taxon>
        <taxon>Nocardia</taxon>
    </lineage>
</organism>
<sequence>MSISIGPEAVKGTLNLLQNSGLEWQYRWGDGSDSFPPDAELYLLVGPDDDVERWDFDILAEYANLRITAAVTATIPDRTPFYLMFRQDALSQPVALALGRVKRWVVRA</sequence>
<evidence type="ECO:0000313" key="2">
    <source>
        <dbReference type="EMBL" id="WUV42771.1"/>
    </source>
</evidence>
<reference evidence="2" key="1">
    <citation type="submission" date="2022-10" db="EMBL/GenBank/DDBJ databases">
        <title>The complete genomes of actinobacterial strains from the NBC collection.</title>
        <authorList>
            <person name="Joergensen T.S."/>
            <person name="Alvarez Arevalo M."/>
            <person name="Sterndorff E.B."/>
            <person name="Faurdal D."/>
            <person name="Vuksanovic O."/>
            <person name="Mourched A.-S."/>
            <person name="Charusanti P."/>
            <person name="Shaw S."/>
            <person name="Blin K."/>
            <person name="Weber T."/>
        </authorList>
    </citation>
    <scope>NUCLEOTIDE SEQUENCE</scope>
    <source>
        <strain evidence="2">NBC_01482</strain>
    </source>
</reference>